<accession>A0ABQ6LSZ6</accession>
<dbReference type="RefSeq" id="WP_285674463.1">
    <property type="nucleotide sequence ID" value="NZ_BSYI01000054.1"/>
</dbReference>
<dbReference type="PIRSF" id="PIRSF014972">
    <property type="entry name" value="FlK"/>
    <property type="match status" value="1"/>
</dbReference>
<organism evidence="2 3">
    <name type="scientific">Paralimibaculum aggregatum</name>
    <dbReference type="NCBI Taxonomy" id="3036245"/>
    <lineage>
        <taxon>Bacteria</taxon>
        <taxon>Pseudomonadati</taxon>
        <taxon>Pseudomonadota</taxon>
        <taxon>Alphaproteobacteria</taxon>
        <taxon>Rhodobacterales</taxon>
        <taxon>Paracoccaceae</taxon>
        <taxon>Paralimibaculum</taxon>
    </lineage>
</organism>
<keyword evidence="3" id="KW-1185">Reference proteome</keyword>
<dbReference type="InterPro" id="IPR029069">
    <property type="entry name" value="HotDog_dom_sf"/>
</dbReference>
<evidence type="ECO:0000259" key="1">
    <source>
        <dbReference type="Pfam" id="PF22636"/>
    </source>
</evidence>
<comment type="caution">
    <text evidence="2">The sequence shown here is derived from an EMBL/GenBank/DDBJ whole genome shotgun (WGS) entry which is preliminary data.</text>
</comment>
<protein>
    <recommendedName>
        <fullName evidence="1">Fluoroacetyl-CoA-specific thioesterase-like domain-containing protein</fullName>
    </recommendedName>
</protein>
<reference evidence="2 3" key="1">
    <citation type="submission" date="2023-04" db="EMBL/GenBank/DDBJ databases">
        <title>Marinoamorphus aggregata gen. nov., sp. Nov., isolate from tissue of brittle star Ophioplocus japonicus.</title>
        <authorList>
            <person name="Kawano K."/>
            <person name="Sawayama S."/>
            <person name="Nakagawa S."/>
        </authorList>
    </citation>
    <scope>NUCLEOTIDE SEQUENCE [LARGE SCALE GENOMIC DNA]</scope>
    <source>
        <strain evidence="2 3">NKW23</strain>
    </source>
</reference>
<dbReference type="Pfam" id="PF22636">
    <property type="entry name" value="FlK"/>
    <property type="match status" value="1"/>
</dbReference>
<dbReference type="Proteomes" id="UP001239909">
    <property type="component" value="Unassembled WGS sequence"/>
</dbReference>
<dbReference type="EMBL" id="BSYI01000054">
    <property type="protein sequence ID" value="GMG85192.1"/>
    <property type="molecule type" value="Genomic_DNA"/>
</dbReference>
<feature type="domain" description="Fluoroacetyl-CoA-specific thioesterase-like" evidence="1">
    <location>
        <begin position="17"/>
        <end position="122"/>
    </location>
</feature>
<dbReference type="InterPro" id="IPR025540">
    <property type="entry name" value="FlK"/>
</dbReference>
<gene>
    <name evidence="2" type="ORF">LNKW23_44080</name>
</gene>
<dbReference type="InterPro" id="IPR054485">
    <property type="entry name" value="FlK-like_dom"/>
</dbReference>
<dbReference type="PANTHER" id="PTHR36934">
    <property type="entry name" value="BLR0278 PROTEIN"/>
    <property type="match status" value="1"/>
</dbReference>
<sequence>MTATLETGATTTLDGAVTQERTAASLGRPGDALPPVFGTPFMIADMERACAALLAPLLGPGDVSVGVRIEVAHSAPTPEGAQVRASARFTGREGPLYWFDVWAEDQGGKIGEGRIARAVVPEAKILARAGARL</sequence>
<proteinExistence type="predicted"/>
<dbReference type="SUPFAM" id="SSF54637">
    <property type="entry name" value="Thioesterase/thiol ester dehydrase-isomerase"/>
    <property type="match status" value="1"/>
</dbReference>
<name>A0ABQ6LSZ6_9RHOB</name>
<dbReference type="PANTHER" id="PTHR36934:SF1">
    <property type="entry name" value="THIOESTERASE DOMAIN-CONTAINING PROTEIN"/>
    <property type="match status" value="1"/>
</dbReference>
<evidence type="ECO:0000313" key="3">
    <source>
        <dbReference type="Proteomes" id="UP001239909"/>
    </source>
</evidence>
<dbReference type="Gene3D" id="3.10.129.10">
    <property type="entry name" value="Hotdog Thioesterase"/>
    <property type="match status" value="1"/>
</dbReference>
<evidence type="ECO:0000313" key="2">
    <source>
        <dbReference type="EMBL" id="GMG85192.1"/>
    </source>
</evidence>